<organism evidence="1">
    <name type="scientific">Borrelia crocidurae DOU</name>
    <dbReference type="NCBI Taxonomy" id="1293575"/>
    <lineage>
        <taxon>Bacteria</taxon>
        <taxon>Pseudomonadati</taxon>
        <taxon>Spirochaetota</taxon>
        <taxon>Spirochaetia</taxon>
        <taxon>Spirochaetales</taxon>
        <taxon>Borreliaceae</taxon>
        <taxon>Borrelia</taxon>
    </lineage>
</organism>
<name>W5SII7_9SPIR</name>
<reference evidence="1" key="1">
    <citation type="submission" date="2013-02" db="EMBL/GenBank/DDBJ databases">
        <title>Comparative genomics of Borrelia species.</title>
        <authorList>
            <person name="Schwan T.G."/>
            <person name="Raffel S.J."/>
            <person name="Porcella S.F."/>
        </authorList>
    </citation>
    <scope>NUCLEOTIDE SEQUENCE</scope>
    <source>
        <strain evidence="1">DOU</strain>
        <plasmid evidence="1">unnamed</plasmid>
    </source>
</reference>
<proteinExistence type="predicted"/>
<dbReference type="EMBL" id="CP004276">
    <property type="protein sequence ID" value="AHH06969.1"/>
    <property type="molecule type" value="Genomic_DNA"/>
</dbReference>
<evidence type="ECO:0000313" key="1">
    <source>
        <dbReference type="EMBL" id="AHH06969.1"/>
    </source>
</evidence>
<sequence length="61" mass="6258">MEIEGSKDALLNNSVKVAVDTAKKTLEALKSHLNSLGTVGDSTNKVVGEVTSQQSGAVADT</sequence>
<dbReference type="AlphaFoldDB" id="W5SII7"/>
<gene>
    <name evidence="1" type="ORF">BCD_0903</name>
</gene>
<dbReference type="SUPFAM" id="SSF74748">
    <property type="entry name" value="Variable surface antigen VlsE"/>
    <property type="match status" value="1"/>
</dbReference>
<dbReference type="HOGENOM" id="CLU_2913309_0_0_12"/>
<protein>
    <submittedName>
        <fullName evidence="1">Variable major outer membrane lipoprotein</fullName>
    </submittedName>
</protein>
<accession>W5SII7</accession>
<keyword evidence="1" id="KW-0614">Plasmid</keyword>
<keyword evidence="1" id="KW-0449">Lipoprotein</keyword>
<geneLocation type="plasmid" evidence="1">
    <name>unnamed</name>
</geneLocation>